<protein>
    <submittedName>
        <fullName evidence="5">Peptidoglycan hydrolase-like protein with peptidoglycan-binding domain</fullName>
    </submittedName>
</protein>
<dbReference type="InterPro" id="IPR002477">
    <property type="entry name" value="Peptidoglycan-bd-like"/>
</dbReference>
<dbReference type="InterPro" id="IPR018077">
    <property type="entry name" value="Glyco_hydro_fam25_subgr"/>
</dbReference>
<dbReference type="InterPro" id="IPR036365">
    <property type="entry name" value="PGBD-like_sf"/>
</dbReference>
<evidence type="ECO:0000313" key="5">
    <source>
        <dbReference type="EMBL" id="MBB4922997.1"/>
    </source>
</evidence>
<comment type="similarity">
    <text evidence="1">Belongs to the glycosyl hydrolase 25 family.</text>
</comment>
<dbReference type="Gene3D" id="3.20.20.80">
    <property type="entry name" value="Glycosidases"/>
    <property type="match status" value="1"/>
</dbReference>
<dbReference type="InterPro" id="IPR002053">
    <property type="entry name" value="Glyco_hydro_25"/>
</dbReference>
<evidence type="ECO:0000256" key="1">
    <source>
        <dbReference type="ARBA" id="ARBA00010646"/>
    </source>
</evidence>
<dbReference type="Proteomes" id="UP000540506">
    <property type="component" value="Unassembled WGS sequence"/>
</dbReference>
<dbReference type="EMBL" id="JACHJV010000001">
    <property type="protein sequence ID" value="MBB4922997.1"/>
    <property type="molecule type" value="Genomic_DNA"/>
</dbReference>
<evidence type="ECO:0000256" key="3">
    <source>
        <dbReference type="ARBA" id="ARBA00023295"/>
    </source>
</evidence>
<gene>
    <name evidence="5" type="ORF">FHR34_001990</name>
</gene>
<dbReference type="Pfam" id="PF01183">
    <property type="entry name" value="Glyco_hydro_25"/>
    <property type="match status" value="1"/>
</dbReference>
<dbReference type="GO" id="GO:0003796">
    <property type="term" value="F:lysozyme activity"/>
    <property type="evidence" value="ECO:0007669"/>
    <property type="project" value="InterPro"/>
</dbReference>
<evidence type="ECO:0000259" key="4">
    <source>
        <dbReference type="Pfam" id="PF01471"/>
    </source>
</evidence>
<dbReference type="SUPFAM" id="SSF51445">
    <property type="entry name" value="(Trans)glycosidases"/>
    <property type="match status" value="1"/>
</dbReference>
<name>A0A7W7R036_KITKI</name>
<dbReference type="GO" id="GO:0016052">
    <property type="term" value="P:carbohydrate catabolic process"/>
    <property type="evidence" value="ECO:0007669"/>
    <property type="project" value="TreeGrafter"/>
</dbReference>
<dbReference type="PANTHER" id="PTHR34135">
    <property type="entry name" value="LYSOZYME"/>
    <property type="match status" value="1"/>
</dbReference>
<dbReference type="SMART" id="SM00641">
    <property type="entry name" value="Glyco_25"/>
    <property type="match status" value="1"/>
</dbReference>
<dbReference type="InterPro" id="IPR036366">
    <property type="entry name" value="PGBDSf"/>
</dbReference>
<keyword evidence="3" id="KW-0326">Glycosidase</keyword>
<accession>A0A7W7R036</accession>
<dbReference type="SUPFAM" id="SSF47090">
    <property type="entry name" value="PGBD-like"/>
    <property type="match status" value="1"/>
</dbReference>
<keyword evidence="6" id="KW-1185">Reference proteome</keyword>
<proteinExistence type="inferred from homology"/>
<evidence type="ECO:0000256" key="2">
    <source>
        <dbReference type="ARBA" id="ARBA00022801"/>
    </source>
</evidence>
<dbReference type="GO" id="GO:0009253">
    <property type="term" value="P:peptidoglycan catabolic process"/>
    <property type="evidence" value="ECO:0007669"/>
    <property type="project" value="InterPro"/>
</dbReference>
<dbReference type="GO" id="GO:0016998">
    <property type="term" value="P:cell wall macromolecule catabolic process"/>
    <property type="evidence" value="ECO:0007669"/>
    <property type="project" value="InterPro"/>
</dbReference>
<organism evidence="5 6">
    <name type="scientific">Kitasatospora kifunensis</name>
    <name type="common">Streptomyces kifunensis</name>
    <dbReference type="NCBI Taxonomy" id="58351"/>
    <lineage>
        <taxon>Bacteria</taxon>
        <taxon>Bacillati</taxon>
        <taxon>Actinomycetota</taxon>
        <taxon>Actinomycetes</taxon>
        <taxon>Kitasatosporales</taxon>
        <taxon>Streptomycetaceae</taxon>
        <taxon>Kitasatospora</taxon>
    </lineage>
</organism>
<evidence type="ECO:0000313" key="6">
    <source>
        <dbReference type="Proteomes" id="UP000540506"/>
    </source>
</evidence>
<dbReference type="Gene3D" id="1.10.101.10">
    <property type="entry name" value="PGBD-like superfamily/PGBD"/>
    <property type="match status" value="1"/>
</dbReference>
<reference evidence="5 6" key="1">
    <citation type="submission" date="2020-08" db="EMBL/GenBank/DDBJ databases">
        <title>Sequencing the genomes of 1000 actinobacteria strains.</title>
        <authorList>
            <person name="Klenk H.-P."/>
        </authorList>
    </citation>
    <scope>NUCLEOTIDE SEQUENCE [LARGE SCALE GENOMIC DNA]</scope>
    <source>
        <strain evidence="5 6">DSM 41654</strain>
    </source>
</reference>
<dbReference type="PROSITE" id="PS51904">
    <property type="entry name" value="GLYCOSYL_HYDROL_F25_2"/>
    <property type="match status" value="1"/>
</dbReference>
<dbReference type="PANTHER" id="PTHR34135:SF2">
    <property type="entry name" value="LYSOZYME"/>
    <property type="match status" value="1"/>
</dbReference>
<dbReference type="Pfam" id="PF01471">
    <property type="entry name" value="PG_binding_1"/>
    <property type="match status" value="1"/>
</dbReference>
<feature type="domain" description="Peptidoglycan binding-like" evidence="4">
    <location>
        <begin position="220"/>
        <end position="270"/>
    </location>
</feature>
<dbReference type="InterPro" id="IPR017853">
    <property type="entry name" value="GH"/>
</dbReference>
<dbReference type="RefSeq" id="WP_184935075.1">
    <property type="nucleotide sequence ID" value="NZ_JACHJV010000001.1"/>
</dbReference>
<dbReference type="AlphaFoldDB" id="A0A7W7R036"/>
<comment type="caution">
    <text evidence="5">The sequence shown here is derived from an EMBL/GenBank/DDBJ whole genome shotgun (WGS) entry which is preliminary data.</text>
</comment>
<keyword evidence="2 5" id="KW-0378">Hydrolase</keyword>
<sequence>MGIYGQDWASYQSATPDTTGLSFAFIKVSQGTTYTNPEWTAQRDHARGAGLVVGYYHYPEMANSPQAEADHFLSLVQPQHGELLCLDWEGYDATNRSVAPPAQLTYKDSWLRYVKGRVPDSPVGLYCNLDYWRNVDTSGFFQDFLWIATAGAPAGQPGITANWLFHQYDDSGDADKDYCHLDSTDQLRTWALSFAPAASAPAWPGEYLRLQTPLLHDGHVQLWQQRMADRGWSIGVDGWYGEQSVSICRQFQQQKGLQVDGIVGPQTWAAAWTAPVTA</sequence>
<dbReference type="CDD" id="cd00599">
    <property type="entry name" value="GH25_muramidase"/>
    <property type="match status" value="1"/>
</dbReference>